<feature type="domain" description="DRBM" evidence="2">
    <location>
        <begin position="83"/>
        <end position="103"/>
    </location>
</feature>
<evidence type="ECO:0000259" key="2">
    <source>
        <dbReference type="PROSITE" id="PS50137"/>
    </source>
</evidence>
<keyword evidence="4" id="KW-1185">Reference proteome</keyword>
<dbReference type="Gene3D" id="3.30.160.20">
    <property type="match status" value="1"/>
</dbReference>
<keyword evidence="1" id="KW-0694">RNA-binding</keyword>
<proteinExistence type="predicted"/>
<gene>
    <name evidence="3" type="ORF">NQ317_011389</name>
</gene>
<accession>A0ABQ9JSD7</accession>
<evidence type="ECO:0000256" key="1">
    <source>
        <dbReference type="PROSITE-ProRule" id="PRU00266"/>
    </source>
</evidence>
<dbReference type="PROSITE" id="PS50137">
    <property type="entry name" value="DS_RBD"/>
    <property type="match status" value="1"/>
</dbReference>
<evidence type="ECO:0000313" key="4">
    <source>
        <dbReference type="Proteomes" id="UP001162164"/>
    </source>
</evidence>
<dbReference type="EMBL" id="JAPWTJ010000238">
    <property type="protein sequence ID" value="KAJ8980741.1"/>
    <property type="molecule type" value="Genomic_DNA"/>
</dbReference>
<dbReference type="InterPro" id="IPR014720">
    <property type="entry name" value="dsRBD_dom"/>
</dbReference>
<comment type="caution">
    <text evidence="3">The sequence shown here is derived from an EMBL/GenBank/DDBJ whole genome shotgun (WGS) entry which is preliminary data.</text>
</comment>
<sequence length="175" mass="19841">MLLNEMFPNVQYDCQFNYSDPYTRYKITVTVDNDSFTGSVSKQCKYRKLCMYLFHAYPARDNILSKQTWWNVSTFPSYGFVVGSSKKIAKNAAATAALTKLASPQDVLKVIPNIYGYSNKEDQEKADTIGRFTSPWCSYTKGVSLVKDDTYSKIEKSAHHGVSSVDIIRIDLLIL</sequence>
<name>A0ABQ9JSD7_9CUCU</name>
<evidence type="ECO:0000313" key="3">
    <source>
        <dbReference type="EMBL" id="KAJ8980741.1"/>
    </source>
</evidence>
<organism evidence="3 4">
    <name type="scientific">Molorchus minor</name>
    <dbReference type="NCBI Taxonomy" id="1323400"/>
    <lineage>
        <taxon>Eukaryota</taxon>
        <taxon>Metazoa</taxon>
        <taxon>Ecdysozoa</taxon>
        <taxon>Arthropoda</taxon>
        <taxon>Hexapoda</taxon>
        <taxon>Insecta</taxon>
        <taxon>Pterygota</taxon>
        <taxon>Neoptera</taxon>
        <taxon>Endopterygota</taxon>
        <taxon>Coleoptera</taxon>
        <taxon>Polyphaga</taxon>
        <taxon>Cucujiformia</taxon>
        <taxon>Chrysomeloidea</taxon>
        <taxon>Cerambycidae</taxon>
        <taxon>Lamiinae</taxon>
        <taxon>Monochamini</taxon>
        <taxon>Molorchus</taxon>
    </lineage>
</organism>
<dbReference type="SUPFAM" id="SSF54768">
    <property type="entry name" value="dsRNA-binding domain-like"/>
    <property type="match status" value="1"/>
</dbReference>
<protein>
    <recommendedName>
        <fullName evidence="2">DRBM domain-containing protein</fullName>
    </recommendedName>
</protein>
<reference evidence="3" key="1">
    <citation type="journal article" date="2023" name="Insect Mol. Biol.">
        <title>Genome sequencing provides insights into the evolution of gene families encoding plant cell wall-degrading enzymes in longhorned beetles.</title>
        <authorList>
            <person name="Shin N.R."/>
            <person name="Okamura Y."/>
            <person name="Kirsch R."/>
            <person name="Pauchet Y."/>
        </authorList>
    </citation>
    <scope>NUCLEOTIDE SEQUENCE</scope>
    <source>
        <strain evidence="3">MMC_N1</strain>
    </source>
</reference>
<dbReference type="Proteomes" id="UP001162164">
    <property type="component" value="Unassembled WGS sequence"/>
</dbReference>